<comment type="caution">
    <text evidence="2">The sequence shown here is derived from an EMBL/GenBank/DDBJ whole genome shotgun (WGS) entry which is preliminary data.</text>
</comment>
<keyword evidence="1" id="KW-1133">Transmembrane helix</keyword>
<proteinExistence type="predicted"/>
<feature type="transmembrane region" description="Helical" evidence="1">
    <location>
        <begin position="12"/>
        <end position="29"/>
    </location>
</feature>
<name>A0AAX3JAF8_9GAMM</name>
<dbReference type="Proteomes" id="UP000433737">
    <property type="component" value="Unassembled WGS sequence"/>
</dbReference>
<dbReference type="EMBL" id="CABWMH010000034">
    <property type="protein sequence ID" value="VXC37173.1"/>
    <property type="molecule type" value="Genomic_DNA"/>
</dbReference>
<accession>A0AAX3JAF8</accession>
<protein>
    <submittedName>
        <fullName evidence="2">Uncharacterized protein</fullName>
    </submittedName>
</protein>
<organism evidence="2 3">
    <name type="scientific">Pantoea brenneri</name>
    <dbReference type="NCBI Taxonomy" id="472694"/>
    <lineage>
        <taxon>Bacteria</taxon>
        <taxon>Pseudomonadati</taxon>
        <taxon>Pseudomonadota</taxon>
        <taxon>Gammaproteobacteria</taxon>
        <taxon>Enterobacterales</taxon>
        <taxon>Erwiniaceae</taxon>
        <taxon>Pantoea</taxon>
    </lineage>
</organism>
<evidence type="ECO:0000313" key="3">
    <source>
        <dbReference type="Proteomes" id="UP000433737"/>
    </source>
</evidence>
<gene>
    <name evidence="2" type="ORF">PANT111_40072</name>
</gene>
<sequence>MEQISGTFELAKYLPVCLAVLLWLFYWRTRRTLSRHERMKELTPAHTQEETLDRLINAECELLSFSFLLSTMMSLITAVTVLVLM</sequence>
<reference evidence="2 3" key="1">
    <citation type="submission" date="2019-10" db="EMBL/GenBank/DDBJ databases">
        <authorList>
            <person name="Karimi E."/>
        </authorList>
    </citation>
    <scope>NUCLEOTIDE SEQUENCE [LARGE SCALE GENOMIC DNA]</scope>
    <source>
        <strain evidence="2">Pantoea sp. 111</strain>
    </source>
</reference>
<evidence type="ECO:0000313" key="2">
    <source>
        <dbReference type="EMBL" id="VXC37173.1"/>
    </source>
</evidence>
<dbReference type="AlphaFoldDB" id="A0AAX3JAF8"/>
<feature type="transmembrane region" description="Helical" evidence="1">
    <location>
        <begin position="62"/>
        <end position="84"/>
    </location>
</feature>
<keyword evidence="1" id="KW-0812">Transmembrane</keyword>
<keyword evidence="1" id="KW-0472">Membrane</keyword>
<dbReference type="RefSeq" id="WP_159222829.1">
    <property type="nucleotide sequence ID" value="NZ_LR733469.1"/>
</dbReference>
<evidence type="ECO:0000256" key="1">
    <source>
        <dbReference type="SAM" id="Phobius"/>
    </source>
</evidence>